<name>A0A9P6AAL9_PLEER</name>
<dbReference type="InterPro" id="IPR011009">
    <property type="entry name" value="Kinase-like_dom_sf"/>
</dbReference>
<reference evidence="5" key="1">
    <citation type="submission" date="2020-11" db="EMBL/GenBank/DDBJ databases">
        <authorList>
            <consortium name="DOE Joint Genome Institute"/>
            <person name="Ahrendt S."/>
            <person name="Riley R."/>
            <person name="Andreopoulos W."/>
            <person name="Labutti K."/>
            <person name="Pangilinan J."/>
            <person name="Ruiz-Duenas F.J."/>
            <person name="Barrasa J.M."/>
            <person name="Sanchez-Garcia M."/>
            <person name="Camarero S."/>
            <person name="Miyauchi S."/>
            <person name="Serrano A."/>
            <person name="Linde D."/>
            <person name="Babiker R."/>
            <person name="Drula E."/>
            <person name="Ayuso-Fernandez I."/>
            <person name="Pacheco R."/>
            <person name="Padilla G."/>
            <person name="Ferreira P."/>
            <person name="Barriuso J."/>
            <person name="Kellner H."/>
            <person name="Castanera R."/>
            <person name="Alfaro M."/>
            <person name="Ramirez L."/>
            <person name="Pisabarro A.G."/>
            <person name="Kuo A."/>
            <person name="Tritt A."/>
            <person name="Lipzen A."/>
            <person name="He G."/>
            <person name="Yan M."/>
            <person name="Ng V."/>
            <person name="Cullen D."/>
            <person name="Martin F."/>
            <person name="Rosso M.-N."/>
            <person name="Henrissat B."/>
            <person name="Hibbett D."/>
            <person name="Martinez A.T."/>
            <person name="Grigoriev I.V."/>
        </authorList>
    </citation>
    <scope>NUCLEOTIDE SEQUENCE</scope>
    <source>
        <strain evidence="5">ATCC 90797</strain>
    </source>
</reference>
<dbReference type="InterPro" id="IPR000719">
    <property type="entry name" value="Prot_kinase_dom"/>
</dbReference>
<dbReference type="Gene3D" id="2.60.200.20">
    <property type="match status" value="1"/>
</dbReference>
<dbReference type="EMBL" id="MU154521">
    <property type="protein sequence ID" value="KAF9502481.1"/>
    <property type="molecule type" value="Genomic_DNA"/>
</dbReference>
<keyword evidence="2" id="KW-0547">Nucleotide-binding</keyword>
<dbReference type="Gene3D" id="1.10.510.10">
    <property type="entry name" value="Transferase(Phosphotransferase) domain 1"/>
    <property type="match status" value="1"/>
</dbReference>
<dbReference type="Gene3D" id="3.30.200.20">
    <property type="entry name" value="Phosphorylase Kinase, domain 1"/>
    <property type="match status" value="1"/>
</dbReference>
<evidence type="ECO:0000259" key="3">
    <source>
        <dbReference type="PROSITE" id="PS50006"/>
    </source>
</evidence>
<proteinExistence type="inferred from homology"/>
<keyword evidence="6" id="KW-1185">Reference proteome</keyword>
<dbReference type="SMART" id="SM00240">
    <property type="entry name" value="FHA"/>
    <property type="match status" value="1"/>
</dbReference>
<comment type="caution">
    <text evidence="5">The sequence shown here is derived from an EMBL/GenBank/DDBJ whole genome shotgun (WGS) entry which is preliminary data.</text>
</comment>
<dbReference type="SUPFAM" id="SSF56112">
    <property type="entry name" value="Protein kinase-like (PK-like)"/>
    <property type="match status" value="1"/>
</dbReference>
<dbReference type="PROSITE" id="PS00107">
    <property type="entry name" value="PROTEIN_KINASE_ATP"/>
    <property type="match status" value="1"/>
</dbReference>
<gene>
    <name evidence="5" type="ORF">BDN71DRAFT_1485638</name>
</gene>
<dbReference type="Proteomes" id="UP000807025">
    <property type="component" value="Unassembled WGS sequence"/>
</dbReference>
<sequence length="463" mass="52016">MVNNDSCPRRHVCAKLVTVNKGRKEVIVLSINKPVTIGRHPKLCTYVIPDAFVSNLHCKLYAVRSGTGGIIVSCQDLSTNGLVLNGHMIRRTSVILMHGDILEIPSSLTFKCLHIWAEPNDKGNIFDPTPPLQPAQKRVGDYVVTSHCLGSGSFATVHLAVNKHKHRQVACKTIKARKGHELSQVWKEVKILLSLNHPNINRVYDVDQNGNFLYIFLELCTGGDLFTYIIGHQETENRLCEGEAKYIMFQLLKGLTYLHDKLISHRGMEYLIIPENILLYTPGPYPRIQIADFGLARPKAYQETLNVCGTVSYLPPEGILALDNKHLGYVGMPSDCWSAGVILFIMLSGFHPFDYDSSSDSDWLEVVPDSQEPDLQQDTQCSQISQSYARNENRVKQRILSGEIEFKDSVWRNLPCARDLVGRLLIRSPLNRGTVYSSMQSAWIADDLPALEAAYFDRVLARP</sequence>
<dbReference type="PANTHER" id="PTHR24347">
    <property type="entry name" value="SERINE/THREONINE-PROTEIN KINASE"/>
    <property type="match status" value="1"/>
</dbReference>
<evidence type="ECO:0000256" key="1">
    <source>
        <dbReference type="ARBA" id="ARBA00005575"/>
    </source>
</evidence>
<dbReference type="Pfam" id="PF00069">
    <property type="entry name" value="Pkinase"/>
    <property type="match status" value="1"/>
</dbReference>
<evidence type="ECO:0000313" key="5">
    <source>
        <dbReference type="EMBL" id="KAF9502481.1"/>
    </source>
</evidence>
<dbReference type="SUPFAM" id="SSF49879">
    <property type="entry name" value="SMAD/FHA domain"/>
    <property type="match status" value="1"/>
</dbReference>
<keyword evidence="5" id="KW-0418">Kinase</keyword>
<feature type="domain" description="Protein kinase" evidence="4">
    <location>
        <begin position="143"/>
        <end position="444"/>
    </location>
</feature>
<dbReference type="InterPro" id="IPR008984">
    <property type="entry name" value="SMAD_FHA_dom_sf"/>
</dbReference>
<feature type="binding site" evidence="2">
    <location>
        <position position="172"/>
    </location>
    <ligand>
        <name>ATP</name>
        <dbReference type="ChEBI" id="CHEBI:30616"/>
    </ligand>
</feature>
<dbReference type="AlphaFoldDB" id="A0A9P6AAL9"/>
<dbReference type="InterPro" id="IPR000253">
    <property type="entry name" value="FHA_dom"/>
</dbReference>
<keyword evidence="5" id="KW-0808">Transferase</keyword>
<dbReference type="OrthoDB" id="40902at2759"/>
<dbReference type="CDD" id="cd22670">
    <property type="entry name" value="FHA_MEK1-like"/>
    <property type="match status" value="1"/>
</dbReference>
<protein>
    <submittedName>
        <fullName evidence="5">Kinase-like protein</fullName>
    </submittedName>
</protein>
<dbReference type="PROSITE" id="PS50006">
    <property type="entry name" value="FHA_DOMAIN"/>
    <property type="match status" value="1"/>
</dbReference>
<evidence type="ECO:0000259" key="4">
    <source>
        <dbReference type="PROSITE" id="PS50011"/>
    </source>
</evidence>
<evidence type="ECO:0000256" key="2">
    <source>
        <dbReference type="PROSITE-ProRule" id="PRU10141"/>
    </source>
</evidence>
<dbReference type="GO" id="GO:0004672">
    <property type="term" value="F:protein kinase activity"/>
    <property type="evidence" value="ECO:0007669"/>
    <property type="project" value="InterPro"/>
</dbReference>
<evidence type="ECO:0000313" key="6">
    <source>
        <dbReference type="Proteomes" id="UP000807025"/>
    </source>
</evidence>
<organism evidence="5 6">
    <name type="scientific">Pleurotus eryngii</name>
    <name type="common">Boletus of the steppes</name>
    <dbReference type="NCBI Taxonomy" id="5323"/>
    <lineage>
        <taxon>Eukaryota</taxon>
        <taxon>Fungi</taxon>
        <taxon>Dikarya</taxon>
        <taxon>Basidiomycota</taxon>
        <taxon>Agaricomycotina</taxon>
        <taxon>Agaricomycetes</taxon>
        <taxon>Agaricomycetidae</taxon>
        <taxon>Agaricales</taxon>
        <taxon>Pleurotineae</taxon>
        <taxon>Pleurotaceae</taxon>
        <taxon>Pleurotus</taxon>
    </lineage>
</organism>
<accession>A0A9P6AAL9</accession>
<dbReference type="Pfam" id="PF00498">
    <property type="entry name" value="FHA"/>
    <property type="match status" value="1"/>
</dbReference>
<dbReference type="PROSITE" id="PS50011">
    <property type="entry name" value="PROTEIN_KINASE_DOM"/>
    <property type="match status" value="1"/>
</dbReference>
<keyword evidence="2" id="KW-0067">ATP-binding</keyword>
<comment type="similarity">
    <text evidence="1">Belongs to the protein kinase superfamily. CAMK Ser/Thr protein kinase family. CHEK2 subfamily.</text>
</comment>
<dbReference type="GO" id="GO:0005524">
    <property type="term" value="F:ATP binding"/>
    <property type="evidence" value="ECO:0007669"/>
    <property type="project" value="UniProtKB-UniRule"/>
</dbReference>
<dbReference type="InterPro" id="IPR017441">
    <property type="entry name" value="Protein_kinase_ATP_BS"/>
</dbReference>
<feature type="domain" description="FHA" evidence="3">
    <location>
        <begin position="35"/>
        <end position="89"/>
    </location>
</feature>